<dbReference type="PROSITE" id="PS00086">
    <property type="entry name" value="CYTOCHROME_P450"/>
    <property type="match status" value="1"/>
</dbReference>
<dbReference type="PANTHER" id="PTHR24305">
    <property type="entry name" value="CYTOCHROME P450"/>
    <property type="match status" value="1"/>
</dbReference>
<dbReference type="Gene3D" id="1.10.630.10">
    <property type="entry name" value="Cytochrome P450"/>
    <property type="match status" value="1"/>
</dbReference>
<dbReference type="GO" id="GO:0020037">
    <property type="term" value="F:heme binding"/>
    <property type="evidence" value="ECO:0007669"/>
    <property type="project" value="InterPro"/>
</dbReference>
<dbReference type="AlphaFoldDB" id="A0AAV9UFW0"/>
<evidence type="ECO:0000256" key="4">
    <source>
        <dbReference type="PIRSR" id="PIRSR602401-1"/>
    </source>
</evidence>
<comment type="similarity">
    <text evidence="5">Belongs to the cytochrome P450 family.</text>
</comment>
<dbReference type="GO" id="GO:0016705">
    <property type="term" value="F:oxidoreductase activity, acting on paired donors, with incorporation or reduction of molecular oxygen"/>
    <property type="evidence" value="ECO:0007669"/>
    <property type="project" value="InterPro"/>
</dbReference>
<dbReference type="InterPro" id="IPR017972">
    <property type="entry name" value="Cyt_P450_CS"/>
</dbReference>
<dbReference type="PANTHER" id="PTHR24305:SF152">
    <property type="entry name" value="P450, PUTATIVE (EUROFUNG)-RELATED"/>
    <property type="match status" value="1"/>
</dbReference>
<name>A0AAV9UFW0_9PEZI</name>
<evidence type="ECO:0000256" key="5">
    <source>
        <dbReference type="RuleBase" id="RU000461"/>
    </source>
</evidence>
<evidence type="ECO:0008006" key="9">
    <source>
        <dbReference type="Google" id="ProtNLM"/>
    </source>
</evidence>
<comment type="caution">
    <text evidence="7">The sequence shown here is derived from an EMBL/GenBank/DDBJ whole genome shotgun (WGS) entry which is preliminary data.</text>
</comment>
<feature type="transmembrane region" description="Helical" evidence="6">
    <location>
        <begin position="28"/>
        <end position="50"/>
    </location>
</feature>
<evidence type="ECO:0000256" key="6">
    <source>
        <dbReference type="SAM" id="Phobius"/>
    </source>
</evidence>
<keyword evidence="3 4" id="KW-0408">Iron</keyword>
<dbReference type="PRINTS" id="PR00463">
    <property type="entry name" value="EP450I"/>
</dbReference>
<dbReference type="EMBL" id="JAVHNQ010000008">
    <property type="protein sequence ID" value="KAK6340542.1"/>
    <property type="molecule type" value="Genomic_DNA"/>
</dbReference>
<evidence type="ECO:0000256" key="3">
    <source>
        <dbReference type="ARBA" id="ARBA00023004"/>
    </source>
</evidence>
<keyword evidence="4 5" id="KW-0349">Heme</keyword>
<dbReference type="PRINTS" id="PR00385">
    <property type="entry name" value="P450"/>
</dbReference>
<evidence type="ECO:0000256" key="2">
    <source>
        <dbReference type="ARBA" id="ARBA00022723"/>
    </source>
</evidence>
<dbReference type="InterPro" id="IPR002401">
    <property type="entry name" value="Cyt_P450_E_grp-I"/>
</dbReference>
<keyword evidence="5" id="KW-0560">Oxidoreductase</keyword>
<evidence type="ECO:0000313" key="7">
    <source>
        <dbReference type="EMBL" id="KAK6340542.1"/>
    </source>
</evidence>
<organism evidence="7 8">
    <name type="scientific">Orbilia brochopaga</name>
    <dbReference type="NCBI Taxonomy" id="3140254"/>
    <lineage>
        <taxon>Eukaryota</taxon>
        <taxon>Fungi</taxon>
        <taxon>Dikarya</taxon>
        <taxon>Ascomycota</taxon>
        <taxon>Pezizomycotina</taxon>
        <taxon>Orbiliomycetes</taxon>
        <taxon>Orbiliales</taxon>
        <taxon>Orbiliaceae</taxon>
        <taxon>Orbilia</taxon>
    </lineage>
</organism>
<feature type="binding site" description="axial binding residue" evidence="4">
    <location>
        <position position="479"/>
    </location>
    <ligand>
        <name>heme</name>
        <dbReference type="ChEBI" id="CHEBI:30413"/>
    </ligand>
    <ligandPart>
        <name>Fe</name>
        <dbReference type="ChEBI" id="CHEBI:18248"/>
    </ligandPart>
</feature>
<dbReference type="InterPro" id="IPR050121">
    <property type="entry name" value="Cytochrome_P450_monoxygenase"/>
</dbReference>
<reference evidence="7 8" key="1">
    <citation type="submission" date="2019-10" db="EMBL/GenBank/DDBJ databases">
        <authorList>
            <person name="Palmer J.M."/>
        </authorList>
    </citation>
    <scope>NUCLEOTIDE SEQUENCE [LARGE SCALE GENOMIC DNA]</scope>
    <source>
        <strain evidence="7 8">TWF696</strain>
    </source>
</reference>
<keyword evidence="6" id="KW-0472">Membrane</keyword>
<proteinExistence type="inferred from homology"/>
<dbReference type="CDD" id="cd11062">
    <property type="entry name" value="CYP58-like"/>
    <property type="match status" value="1"/>
</dbReference>
<dbReference type="GO" id="GO:0004497">
    <property type="term" value="F:monooxygenase activity"/>
    <property type="evidence" value="ECO:0007669"/>
    <property type="project" value="UniProtKB-KW"/>
</dbReference>
<keyword evidence="2 4" id="KW-0479">Metal-binding</keyword>
<protein>
    <recommendedName>
        <fullName evidence="9">Cytochrome P450</fullName>
    </recommendedName>
</protein>
<evidence type="ECO:0000256" key="1">
    <source>
        <dbReference type="ARBA" id="ARBA00001971"/>
    </source>
</evidence>
<dbReference type="Proteomes" id="UP001375240">
    <property type="component" value="Unassembled WGS sequence"/>
</dbReference>
<keyword evidence="8" id="KW-1185">Reference proteome</keyword>
<dbReference type="InterPro" id="IPR001128">
    <property type="entry name" value="Cyt_P450"/>
</dbReference>
<dbReference type="SUPFAM" id="SSF48264">
    <property type="entry name" value="Cytochrome P450"/>
    <property type="match status" value="1"/>
</dbReference>
<keyword evidence="5" id="KW-0503">Monooxygenase</keyword>
<accession>A0AAV9UFW0</accession>
<evidence type="ECO:0000313" key="8">
    <source>
        <dbReference type="Proteomes" id="UP001375240"/>
    </source>
</evidence>
<dbReference type="InterPro" id="IPR036396">
    <property type="entry name" value="Cyt_P450_sf"/>
</dbReference>
<gene>
    <name evidence="7" type="ORF">TWF696_008869</name>
</gene>
<dbReference type="GO" id="GO:0005506">
    <property type="term" value="F:iron ion binding"/>
    <property type="evidence" value="ECO:0007669"/>
    <property type="project" value="InterPro"/>
</dbReference>
<comment type="cofactor">
    <cofactor evidence="1 4">
        <name>heme</name>
        <dbReference type="ChEBI" id="CHEBI:30413"/>
    </cofactor>
</comment>
<dbReference type="Pfam" id="PF00067">
    <property type="entry name" value="p450"/>
    <property type="match status" value="1"/>
</dbReference>
<keyword evidence="6" id="KW-1133">Transmembrane helix</keyword>
<keyword evidence="6" id="KW-0812">Transmembrane</keyword>
<sequence length="536" mass="60464">MQHLQLPAISEHLSSAVTHILSLPPLTILGYAVAGAAASAAGFVFVYIPLRFLYRITLHPLAKVPGPKWMLVSGYASQVYWEATGDRQGTSLFAVQEWHKKYGPIVRTAVDVVHIDDIETYNQIFKVGTKFPKTARFYNHPSTRGSLLDIIDFHEVHLRRSALQPYFSKQAVRKLQGLIQGKVSRFLDRLVDAAHDGTPVNLTRGFRCLACDIITSYSYEQCFDAIDDPSFSPEWLLAFESLVRTQSIQTVFPWFFSVLGYALQFLPRESARVISPAVAHMVDFLDVCRAAVLKQKQRWMVGEREIVTIFEQLFQDDPKKGRKKATDDELAAEAMLTVSAGMDTTGHALTLAAYHIMKNQDVQARLLAELKTVMPTPTSPVEEETLDHLPFLQAVIKETLRFSHGVPGPLPRDVPPSGATLLGYYLPPGTATLNSNYIYHTNETAFPDPHRWHPARWLAADTREMERYWMPFSRGARVCIGMNLAMAELTITIARMVRQLEFAPAPGFKDEDMRWISQFVAVQKGFLKVTVRERVD</sequence>